<protein>
    <submittedName>
        <fullName evidence="3">Alpha/beta fold hydrolase</fullName>
    </submittedName>
</protein>
<feature type="region of interest" description="Disordered" evidence="1">
    <location>
        <begin position="284"/>
        <end position="308"/>
    </location>
</feature>
<dbReference type="SUPFAM" id="SSF82784">
    <property type="entry name" value="OsmC-like"/>
    <property type="match status" value="1"/>
</dbReference>
<name>A0A932I2R1_UNCTE</name>
<dbReference type="AlphaFoldDB" id="A0A932I2R1"/>
<reference evidence="3" key="1">
    <citation type="submission" date="2020-07" db="EMBL/GenBank/DDBJ databases">
        <title>Huge and variable diversity of episymbiotic CPR bacteria and DPANN archaea in groundwater ecosystems.</title>
        <authorList>
            <person name="He C.Y."/>
            <person name="Keren R."/>
            <person name="Whittaker M."/>
            <person name="Farag I.F."/>
            <person name="Doudna J."/>
            <person name="Cate J.H.D."/>
            <person name="Banfield J.F."/>
        </authorList>
    </citation>
    <scope>NUCLEOTIDE SEQUENCE</scope>
    <source>
        <strain evidence="3">NC_groundwater_763_Ag_S-0.2um_68_21</strain>
    </source>
</reference>
<sequence>MPPTFEKATFPGSQGAQLAGRLELPGGPPLAHVLFAHCFTCSKQSLAAARLSRALAARGFAVLRFDFTGLGESGGDFAHTDFSSNIEDLVAAAAWLRGRGAAPSLLVGHSLGGAAVLAAAGRIPEVKAVAAIAAPAEPAFVRGALEGDLAEVERRGETEVSIAGQPFRVRREFLEDIASHRLEEAIRRLAAALLVLHSPQDDVVPIEHAGRIFAAARHPKSFVSLDGADHLLLRREDADYAASVLAAWAGRFVGGRKEIPEEEAPPAGEGVVIVAETGEGKFTQSVRAGKHSLRADEPRSSGGDDAGPSPYDFLLAGLGACTSMTIRMYADRKKWPLEGVRVVLRHAKIHAEDCETCETKEGKVDRIEREIALSGDLDGEQRKRLIEIAEKCPVHRTLESEISIVTREGEAEPS</sequence>
<accession>A0A932I2R1</accession>
<dbReference type="FunFam" id="3.40.50.1820:FF:000487">
    <property type="entry name" value="Dienelactone hydrolase"/>
    <property type="match status" value="1"/>
</dbReference>
<dbReference type="InterPro" id="IPR015946">
    <property type="entry name" value="KH_dom-like_a/b"/>
</dbReference>
<organism evidence="3 4">
    <name type="scientific">Tectimicrobiota bacterium</name>
    <dbReference type="NCBI Taxonomy" id="2528274"/>
    <lineage>
        <taxon>Bacteria</taxon>
        <taxon>Pseudomonadati</taxon>
        <taxon>Nitrospinota/Tectimicrobiota group</taxon>
        <taxon>Candidatus Tectimicrobiota</taxon>
    </lineage>
</organism>
<dbReference type="InterPro" id="IPR036102">
    <property type="entry name" value="OsmC/Ohrsf"/>
</dbReference>
<evidence type="ECO:0000313" key="4">
    <source>
        <dbReference type="Proteomes" id="UP000782312"/>
    </source>
</evidence>
<dbReference type="PANTHER" id="PTHR39624">
    <property type="entry name" value="PROTEIN INVOLVED IN RIMO-MEDIATED BETA-METHYLTHIOLATION OF RIBOSOMAL PROTEIN S12 YCAO"/>
    <property type="match status" value="1"/>
</dbReference>
<keyword evidence="3" id="KW-0378">Hydrolase</keyword>
<dbReference type="Pfam" id="PF12697">
    <property type="entry name" value="Abhydrolase_6"/>
    <property type="match status" value="1"/>
</dbReference>
<dbReference type="SUPFAM" id="SSF53474">
    <property type="entry name" value="alpha/beta-Hydrolases"/>
    <property type="match status" value="1"/>
</dbReference>
<dbReference type="InterPro" id="IPR000073">
    <property type="entry name" value="AB_hydrolase_1"/>
</dbReference>
<comment type="caution">
    <text evidence="3">The sequence shown here is derived from an EMBL/GenBank/DDBJ whole genome shotgun (WGS) entry which is preliminary data.</text>
</comment>
<dbReference type="PANTHER" id="PTHR39624:SF2">
    <property type="entry name" value="OSMC-LIKE PROTEIN"/>
    <property type="match status" value="1"/>
</dbReference>
<dbReference type="InterPro" id="IPR003718">
    <property type="entry name" value="OsmC/Ohr_fam"/>
</dbReference>
<dbReference type="EMBL" id="JACPUR010000041">
    <property type="protein sequence ID" value="MBI3129608.1"/>
    <property type="molecule type" value="Genomic_DNA"/>
</dbReference>
<dbReference type="Proteomes" id="UP000782312">
    <property type="component" value="Unassembled WGS sequence"/>
</dbReference>
<dbReference type="Gene3D" id="3.40.50.1820">
    <property type="entry name" value="alpha/beta hydrolase"/>
    <property type="match status" value="1"/>
</dbReference>
<feature type="domain" description="AB hydrolase-1" evidence="2">
    <location>
        <begin position="33"/>
        <end position="241"/>
    </location>
</feature>
<proteinExistence type="predicted"/>
<evidence type="ECO:0000259" key="2">
    <source>
        <dbReference type="Pfam" id="PF12697"/>
    </source>
</evidence>
<dbReference type="GO" id="GO:0016787">
    <property type="term" value="F:hydrolase activity"/>
    <property type="evidence" value="ECO:0007669"/>
    <property type="project" value="UniProtKB-KW"/>
</dbReference>
<evidence type="ECO:0000256" key="1">
    <source>
        <dbReference type="SAM" id="MobiDB-lite"/>
    </source>
</evidence>
<evidence type="ECO:0000313" key="3">
    <source>
        <dbReference type="EMBL" id="MBI3129608.1"/>
    </source>
</evidence>
<dbReference type="InterPro" id="IPR029058">
    <property type="entry name" value="AB_hydrolase_fold"/>
</dbReference>
<gene>
    <name evidence="3" type="ORF">HYZ11_18520</name>
</gene>
<dbReference type="Gene3D" id="3.30.300.20">
    <property type="match status" value="1"/>
</dbReference>
<dbReference type="Pfam" id="PF02566">
    <property type="entry name" value="OsmC"/>
    <property type="match status" value="1"/>
</dbReference>